<gene>
    <name evidence="2" type="ORF">NQ314_000692</name>
</gene>
<feature type="region of interest" description="Disordered" evidence="1">
    <location>
        <begin position="287"/>
        <end position="324"/>
    </location>
</feature>
<organism evidence="2 3">
    <name type="scientific">Rhamnusium bicolor</name>
    <dbReference type="NCBI Taxonomy" id="1586634"/>
    <lineage>
        <taxon>Eukaryota</taxon>
        <taxon>Metazoa</taxon>
        <taxon>Ecdysozoa</taxon>
        <taxon>Arthropoda</taxon>
        <taxon>Hexapoda</taxon>
        <taxon>Insecta</taxon>
        <taxon>Pterygota</taxon>
        <taxon>Neoptera</taxon>
        <taxon>Endopterygota</taxon>
        <taxon>Coleoptera</taxon>
        <taxon>Polyphaga</taxon>
        <taxon>Cucujiformia</taxon>
        <taxon>Chrysomeloidea</taxon>
        <taxon>Cerambycidae</taxon>
        <taxon>Lepturinae</taxon>
        <taxon>Rhagiini</taxon>
        <taxon>Rhamnusium</taxon>
    </lineage>
</organism>
<feature type="region of interest" description="Disordered" evidence="1">
    <location>
        <begin position="1"/>
        <end position="61"/>
    </location>
</feature>
<reference evidence="2" key="1">
    <citation type="journal article" date="2023" name="Insect Mol. Biol.">
        <title>Genome sequencing provides insights into the evolution of gene families encoding plant cell wall-degrading enzymes in longhorned beetles.</title>
        <authorList>
            <person name="Shin N.R."/>
            <person name="Okamura Y."/>
            <person name="Kirsch R."/>
            <person name="Pauchet Y."/>
        </authorList>
    </citation>
    <scope>NUCLEOTIDE SEQUENCE</scope>
    <source>
        <strain evidence="2">RBIC_L_NR</strain>
    </source>
</reference>
<evidence type="ECO:0000256" key="1">
    <source>
        <dbReference type="SAM" id="MobiDB-lite"/>
    </source>
</evidence>
<accession>A0AAV8ZU35</accession>
<name>A0AAV8ZU35_9CUCU</name>
<evidence type="ECO:0000313" key="3">
    <source>
        <dbReference type="Proteomes" id="UP001162156"/>
    </source>
</evidence>
<dbReference type="AlphaFoldDB" id="A0AAV8ZU35"/>
<protein>
    <submittedName>
        <fullName evidence="2">Uncharacterized protein</fullName>
    </submittedName>
</protein>
<keyword evidence="3" id="KW-1185">Reference proteome</keyword>
<feature type="compositionally biased region" description="Polar residues" evidence="1">
    <location>
        <begin position="24"/>
        <end position="37"/>
    </location>
</feature>
<comment type="caution">
    <text evidence="2">The sequence shown here is derived from an EMBL/GenBank/DDBJ whole genome shotgun (WGS) entry which is preliminary data.</text>
</comment>
<proteinExistence type="predicted"/>
<feature type="region of interest" description="Disordered" evidence="1">
    <location>
        <begin position="120"/>
        <end position="151"/>
    </location>
</feature>
<feature type="compositionally biased region" description="Polar residues" evidence="1">
    <location>
        <begin position="84"/>
        <end position="95"/>
    </location>
</feature>
<feature type="compositionally biased region" description="Polar residues" evidence="1">
    <location>
        <begin position="120"/>
        <end position="144"/>
    </location>
</feature>
<dbReference type="EMBL" id="JANEYF010000210">
    <property type="protein sequence ID" value="KAJ8971436.1"/>
    <property type="molecule type" value="Genomic_DNA"/>
</dbReference>
<feature type="compositionally biased region" description="Polar residues" evidence="1">
    <location>
        <begin position="315"/>
        <end position="324"/>
    </location>
</feature>
<evidence type="ECO:0000313" key="2">
    <source>
        <dbReference type="EMBL" id="KAJ8971436.1"/>
    </source>
</evidence>
<dbReference type="Proteomes" id="UP001162156">
    <property type="component" value="Unassembled WGS sequence"/>
</dbReference>
<feature type="compositionally biased region" description="Basic and acidic residues" evidence="1">
    <location>
        <begin position="287"/>
        <end position="296"/>
    </location>
</feature>
<sequence length="342" mass="39046">MKLGLSDRWNLSPPQTLCPAPTSKKFTTQALHQQHQSLPVPHPRGHHSPPPEPNFDPFHLAPHSTEYASTVELTPLSNYGEHSPQASNQYQQQPEDQSKVLVPNIEDELNFLSQGKARTPSTVNHQYLHSSQKQAKPVQPTSTPLVKPAEKPSSAGVGFMSIFLKFLQGETGSSPPPAVGGSKVQPWTPITLFSRENPQDHSRYFPLSKEQKRNHVDSSNDEFSYKDDFFGNKQKEKVKQKGRQCKPGVLHKRKMQNWINSQKLKKEKIMRKRIIKRKLNNRLKMYREQSSPKEQLKGSSLSEIGKDDEPEEPPNLTQILLGPQQQMMMRKKEYLMLPVRKN</sequence>
<feature type="region of interest" description="Disordered" evidence="1">
    <location>
        <begin position="76"/>
        <end position="96"/>
    </location>
</feature>